<sequence length="563" mass="61574">MTATVTIKTHTTSSHPRPHILYTIEANLDGRLYTAQRRYSEFVALHGTSTISGLCAELKDPYNLPPKRLFSTTFLPSAWLDNTLIAERKAGLQEYLSDLLATPKYQDKPVVFEFLSAQTLERERDTKFDLEDALPSTLTRAKALSLTSNTLDSEISANAAMINATYYTYWATDRLPPESVDFSKFDIIFFAFVTPSSTFGIDWSWNGQAILRRLVTAAKNSGFGTRVVLAVGGWNGCYYFSEACSTAANRTKFANALMGAVNTFNLDGIDLDWEYPNSPGAGQPYRAADAANLLLLIQLLRAALGSCRILSAAVAHMPWLGSNGKPLTDVTAYASELTYINIMNYDVWGASANPGPNAPMGNLCGTSWQPQASAQAALDQWKKANFPGWKILLGLALYGYVSKSSKTVLTGSSMPTEGMLLLTKSEVTEFQESHPVFLNGAHANPPHAEGEGEEPVKTQATLTSWWGRQIPFYEIVKAGALVKRSDGNYGQAGGFTMGWDNCSNTPYLFKTSETTVVSYDDTWSLTDKAKFARSSGMAGCFTWSIDQDDGLTLTNAIRKGLGK</sequence>
<evidence type="ECO:0000256" key="1">
    <source>
        <dbReference type="ARBA" id="ARBA00000822"/>
    </source>
</evidence>
<keyword evidence="12" id="KW-1185">Reference proteome</keyword>
<keyword evidence="4" id="KW-0119">Carbohydrate metabolism</keyword>
<dbReference type="STRING" id="181874.A0A409W1C8"/>
<evidence type="ECO:0000256" key="2">
    <source>
        <dbReference type="ARBA" id="ARBA00022801"/>
    </source>
</evidence>
<dbReference type="SUPFAM" id="SSF51445">
    <property type="entry name" value="(Trans)glycosidases"/>
    <property type="match status" value="1"/>
</dbReference>
<evidence type="ECO:0000256" key="3">
    <source>
        <dbReference type="ARBA" id="ARBA00023024"/>
    </source>
</evidence>
<dbReference type="InterPro" id="IPR017853">
    <property type="entry name" value="GH"/>
</dbReference>
<evidence type="ECO:0000259" key="9">
    <source>
        <dbReference type="PROSITE" id="PS50195"/>
    </source>
</evidence>
<dbReference type="PANTHER" id="PTHR11177">
    <property type="entry name" value="CHITINASE"/>
    <property type="match status" value="1"/>
</dbReference>
<protein>
    <submittedName>
        <fullName evidence="11">Uncharacterized protein</fullName>
    </submittedName>
</protein>
<dbReference type="SMART" id="SM00636">
    <property type="entry name" value="Glyco_18"/>
    <property type="match status" value="1"/>
</dbReference>
<comment type="caution">
    <text evidence="11">The sequence shown here is derived from an EMBL/GenBank/DDBJ whole genome shotgun (WGS) entry which is preliminary data.</text>
</comment>
<dbReference type="GO" id="GO:0005576">
    <property type="term" value="C:extracellular region"/>
    <property type="evidence" value="ECO:0007669"/>
    <property type="project" value="TreeGrafter"/>
</dbReference>
<dbReference type="Gene3D" id="3.20.20.80">
    <property type="entry name" value="Glycosidases"/>
    <property type="match status" value="1"/>
</dbReference>
<evidence type="ECO:0000256" key="5">
    <source>
        <dbReference type="ARBA" id="ARBA00023295"/>
    </source>
</evidence>
<keyword evidence="5 7" id="KW-0326">Glycosidase</keyword>
<reference evidence="11 12" key="1">
    <citation type="journal article" date="2018" name="Evol. Lett.">
        <title>Horizontal gene cluster transfer increased hallucinogenic mushroom diversity.</title>
        <authorList>
            <person name="Reynolds H.T."/>
            <person name="Vijayakumar V."/>
            <person name="Gluck-Thaler E."/>
            <person name="Korotkin H.B."/>
            <person name="Matheny P.B."/>
            <person name="Slot J.C."/>
        </authorList>
    </citation>
    <scope>NUCLEOTIDE SEQUENCE [LARGE SCALE GENOMIC DNA]</scope>
    <source>
        <strain evidence="11 12">2629</strain>
    </source>
</reference>
<keyword evidence="6" id="KW-0624">Polysaccharide degradation</keyword>
<dbReference type="Pfam" id="PF00704">
    <property type="entry name" value="Glyco_hydro_18"/>
    <property type="match status" value="1"/>
</dbReference>
<proteinExistence type="inferred from homology"/>
<dbReference type="PROSITE" id="PS01095">
    <property type="entry name" value="GH18_1"/>
    <property type="match status" value="1"/>
</dbReference>
<dbReference type="GO" id="GO:0008061">
    <property type="term" value="F:chitin binding"/>
    <property type="evidence" value="ECO:0007669"/>
    <property type="project" value="InterPro"/>
</dbReference>
<dbReference type="InterPro" id="IPR050314">
    <property type="entry name" value="Glycosyl_Hydrlase_18"/>
</dbReference>
<keyword evidence="3" id="KW-0146">Chitin degradation</keyword>
<evidence type="ECO:0000256" key="4">
    <source>
        <dbReference type="ARBA" id="ARBA00023277"/>
    </source>
</evidence>
<dbReference type="InterPro" id="IPR011583">
    <property type="entry name" value="Chitinase_II/V-like_cat"/>
</dbReference>
<evidence type="ECO:0000313" key="12">
    <source>
        <dbReference type="Proteomes" id="UP000284842"/>
    </source>
</evidence>
<dbReference type="GO" id="GO:0035091">
    <property type="term" value="F:phosphatidylinositol binding"/>
    <property type="evidence" value="ECO:0007669"/>
    <property type="project" value="InterPro"/>
</dbReference>
<dbReference type="InterPro" id="IPR036871">
    <property type="entry name" value="PX_dom_sf"/>
</dbReference>
<dbReference type="InParanoid" id="A0A409W1C8"/>
<dbReference type="PROSITE" id="PS50195">
    <property type="entry name" value="PX"/>
    <property type="match status" value="1"/>
</dbReference>
<dbReference type="OrthoDB" id="73875at2759"/>
<name>A0A409W1C8_9AGAR</name>
<evidence type="ECO:0000256" key="8">
    <source>
        <dbReference type="RuleBase" id="RU004453"/>
    </source>
</evidence>
<dbReference type="GO" id="GO:0006032">
    <property type="term" value="P:chitin catabolic process"/>
    <property type="evidence" value="ECO:0007669"/>
    <property type="project" value="UniProtKB-KW"/>
</dbReference>
<dbReference type="Gene3D" id="3.30.1520.10">
    <property type="entry name" value="Phox-like domain"/>
    <property type="match status" value="1"/>
</dbReference>
<gene>
    <name evidence="11" type="ORF">CVT24_004541</name>
</gene>
<comment type="catalytic activity">
    <reaction evidence="1">
        <text>Random endo-hydrolysis of N-acetyl-beta-D-glucosaminide (1-&gt;4)-beta-linkages in chitin and chitodextrins.</text>
        <dbReference type="EC" id="3.2.1.14"/>
    </reaction>
</comment>
<dbReference type="InterPro" id="IPR001579">
    <property type="entry name" value="Glyco_hydro_18_chit_AS"/>
</dbReference>
<keyword evidence="2 7" id="KW-0378">Hydrolase</keyword>
<evidence type="ECO:0000256" key="6">
    <source>
        <dbReference type="ARBA" id="ARBA00023326"/>
    </source>
</evidence>
<dbReference type="GO" id="GO:0000272">
    <property type="term" value="P:polysaccharide catabolic process"/>
    <property type="evidence" value="ECO:0007669"/>
    <property type="project" value="UniProtKB-KW"/>
</dbReference>
<feature type="domain" description="PX" evidence="9">
    <location>
        <begin position="1"/>
        <end position="122"/>
    </location>
</feature>
<comment type="similarity">
    <text evidence="8">Belongs to the glycosyl hydrolase 18 family.</text>
</comment>
<dbReference type="InterPro" id="IPR001683">
    <property type="entry name" value="PX_dom"/>
</dbReference>
<dbReference type="InterPro" id="IPR029070">
    <property type="entry name" value="Chitinase_insertion_sf"/>
</dbReference>
<evidence type="ECO:0000256" key="7">
    <source>
        <dbReference type="RuleBase" id="RU000489"/>
    </source>
</evidence>
<evidence type="ECO:0000259" key="10">
    <source>
        <dbReference type="PROSITE" id="PS51910"/>
    </source>
</evidence>
<dbReference type="Proteomes" id="UP000284842">
    <property type="component" value="Unassembled WGS sequence"/>
</dbReference>
<dbReference type="EMBL" id="NHTK01005875">
    <property type="protein sequence ID" value="PPQ72322.1"/>
    <property type="molecule type" value="Genomic_DNA"/>
</dbReference>
<dbReference type="Pfam" id="PF00787">
    <property type="entry name" value="PX"/>
    <property type="match status" value="1"/>
</dbReference>
<dbReference type="AlphaFoldDB" id="A0A409W1C8"/>
<dbReference type="PANTHER" id="PTHR11177:SF317">
    <property type="entry name" value="CHITINASE 12-RELATED"/>
    <property type="match status" value="1"/>
</dbReference>
<dbReference type="SUPFAM" id="SSF64268">
    <property type="entry name" value="PX domain"/>
    <property type="match status" value="1"/>
</dbReference>
<dbReference type="PROSITE" id="PS51910">
    <property type="entry name" value="GH18_2"/>
    <property type="match status" value="1"/>
</dbReference>
<dbReference type="Gene3D" id="3.10.50.10">
    <property type="match status" value="1"/>
</dbReference>
<organism evidence="11 12">
    <name type="scientific">Panaeolus cyanescens</name>
    <dbReference type="NCBI Taxonomy" id="181874"/>
    <lineage>
        <taxon>Eukaryota</taxon>
        <taxon>Fungi</taxon>
        <taxon>Dikarya</taxon>
        <taxon>Basidiomycota</taxon>
        <taxon>Agaricomycotina</taxon>
        <taxon>Agaricomycetes</taxon>
        <taxon>Agaricomycetidae</taxon>
        <taxon>Agaricales</taxon>
        <taxon>Agaricineae</taxon>
        <taxon>Galeropsidaceae</taxon>
        <taxon>Panaeolus</taxon>
    </lineage>
</organism>
<dbReference type="InterPro" id="IPR001223">
    <property type="entry name" value="Glyco_hydro18_cat"/>
</dbReference>
<feature type="domain" description="GH18" evidence="10">
    <location>
        <begin position="161"/>
        <end position="563"/>
    </location>
</feature>
<accession>A0A409W1C8</accession>
<dbReference type="GO" id="GO:0008843">
    <property type="term" value="F:endochitinase activity"/>
    <property type="evidence" value="ECO:0007669"/>
    <property type="project" value="UniProtKB-EC"/>
</dbReference>
<evidence type="ECO:0000313" key="11">
    <source>
        <dbReference type="EMBL" id="PPQ72322.1"/>
    </source>
</evidence>